<evidence type="ECO:0000256" key="2">
    <source>
        <dbReference type="ARBA" id="ARBA00022989"/>
    </source>
</evidence>
<evidence type="ECO:0000313" key="6">
    <source>
        <dbReference type="EMBL" id="BAV34271.1"/>
    </source>
</evidence>
<proteinExistence type="predicted"/>
<feature type="domain" description="HIG1" evidence="5">
    <location>
        <begin position="1"/>
        <end position="64"/>
    </location>
</feature>
<evidence type="ECO:0000313" key="7">
    <source>
        <dbReference type="Proteomes" id="UP000243180"/>
    </source>
</evidence>
<dbReference type="PROSITE" id="PS51503">
    <property type="entry name" value="HIG1"/>
    <property type="match status" value="1"/>
</dbReference>
<keyword evidence="1 4" id="KW-0812">Transmembrane</keyword>
<dbReference type="InterPro" id="IPR007667">
    <property type="entry name" value="Hypoxia_induced_domain"/>
</dbReference>
<dbReference type="KEGG" id="slim:SCL_1980"/>
<feature type="transmembrane region" description="Helical" evidence="4">
    <location>
        <begin position="6"/>
        <end position="29"/>
    </location>
</feature>
<evidence type="ECO:0000256" key="4">
    <source>
        <dbReference type="SAM" id="Phobius"/>
    </source>
</evidence>
<organism evidence="6 7">
    <name type="scientific">Sulfuricaulis limicola</name>
    <dbReference type="NCBI Taxonomy" id="1620215"/>
    <lineage>
        <taxon>Bacteria</taxon>
        <taxon>Pseudomonadati</taxon>
        <taxon>Pseudomonadota</taxon>
        <taxon>Gammaproteobacteria</taxon>
        <taxon>Acidiferrobacterales</taxon>
        <taxon>Acidiferrobacteraceae</taxon>
        <taxon>Sulfuricaulis</taxon>
    </lineage>
</organism>
<reference evidence="6 7" key="1">
    <citation type="submission" date="2015-05" db="EMBL/GenBank/DDBJ databases">
        <title>Complete genome sequence of a sulfur-oxidizing gammaproteobacterium strain HA5.</title>
        <authorList>
            <person name="Miura A."/>
            <person name="Kojima H."/>
            <person name="Fukui M."/>
        </authorList>
    </citation>
    <scope>NUCLEOTIDE SEQUENCE [LARGE SCALE GENOMIC DNA]</scope>
    <source>
        <strain evidence="6 7">HA5</strain>
    </source>
</reference>
<dbReference type="Gene3D" id="6.10.140.1320">
    <property type="match status" value="1"/>
</dbReference>
<dbReference type="AlphaFoldDB" id="A0A1B4XHI3"/>
<keyword evidence="3 4" id="KW-0472">Membrane</keyword>
<name>A0A1B4XHI3_9GAMM</name>
<dbReference type="NCBIfam" id="NF033233">
    <property type="entry name" value="twin_helix"/>
    <property type="match status" value="1"/>
</dbReference>
<dbReference type="EMBL" id="AP014879">
    <property type="protein sequence ID" value="BAV34271.1"/>
    <property type="molecule type" value="Genomic_DNA"/>
</dbReference>
<feature type="transmembrane region" description="Helical" evidence="4">
    <location>
        <begin position="41"/>
        <end position="63"/>
    </location>
</feature>
<gene>
    <name evidence="6" type="ORF">SCL_1980</name>
</gene>
<sequence>MTVLTAIIVIGMLATAGVLISGIVSMAQGGEFDQRHGHQLMFARVGLQGITLLLLLLALFVVAR</sequence>
<evidence type="ECO:0000256" key="3">
    <source>
        <dbReference type="ARBA" id="ARBA00023136"/>
    </source>
</evidence>
<protein>
    <recommendedName>
        <fullName evidence="5">HIG1 domain-containing protein</fullName>
    </recommendedName>
</protein>
<evidence type="ECO:0000259" key="5">
    <source>
        <dbReference type="PROSITE" id="PS51503"/>
    </source>
</evidence>
<dbReference type="RefSeq" id="WP_096361036.1">
    <property type="nucleotide sequence ID" value="NZ_AP014879.1"/>
</dbReference>
<dbReference type="Pfam" id="PF04588">
    <property type="entry name" value="HIG_1_N"/>
    <property type="match status" value="1"/>
</dbReference>
<dbReference type="InParanoid" id="A0A1B4XHI3"/>
<dbReference type="Proteomes" id="UP000243180">
    <property type="component" value="Chromosome"/>
</dbReference>
<keyword evidence="2 4" id="KW-1133">Transmembrane helix</keyword>
<evidence type="ECO:0000256" key="1">
    <source>
        <dbReference type="ARBA" id="ARBA00022692"/>
    </source>
</evidence>
<accession>A0A1B4XHI3</accession>
<dbReference type="OrthoDB" id="7284889at2"/>
<keyword evidence="7" id="KW-1185">Reference proteome</keyword>